<dbReference type="InterPro" id="IPR001667">
    <property type="entry name" value="DDH_dom"/>
</dbReference>
<dbReference type="Pfam" id="PF02272">
    <property type="entry name" value="DHHA1"/>
    <property type="match status" value="1"/>
</dbReference>
<dbReference type="eggNOG" id="COG0618">
    <property type="taxonomic scope" value="Bacteria"/>
</dbReference>
<evidence type="ECO:0000313" key="4">
    <source>
        <dbReference type="Proteomes" id="UP000010467"/>
    </source>
</evidence>
<evidence type="ECO:0000313" key="3">
    <source>
        <dbReference type="EMBL" id="AFZ68910.1"/>
    </source>
</evidence>
<dbReference type="PATRIC" id="fig|937777.3.peg.3489"/>
<reference evidence="4" key="1">
    <citation type="submission" date="2012-03" db="EMBL/GenBank/DDBJ databases">
        <title>Complete sequence of chromosome of Deinococcus peraridilitoris DSM 19664.</title>
        <authorList>
            <person name="Lucas S."/>
            <person name="Copeland A."/>
            <person name="Lapidus A."/>
            <person name="Glavina del Rio T."/>
            <person name="Dalin E."/>
            <person name="Tice H."/>
            <person name="Bruce D."/>
            <person name="Goodwin L."/>
            <person name="Pitluck S."/>
            <person name="Peters L."/>
            <person name="Mikhailova N."/>
            <person name="Lu M."/>
            <person name="Kyrpides N."/>
            <person name="Mavromatis K."/>
            <person name="Ivanova N."/>
            <person name="Brettin T."/>
            <person name="Detter J.C."/>
            <person name="Han C."/>
            <person name="Larimer F."/>
            <person name="Land M."/>
            <person name="Hauser L."/>
            <person name="Markowitz V."/>
            <person name="Cheng J.-F."/>
            <person name="Hugenholtz P."/>
            <person name="Woyke T."/>
            <person name="Wu D."/>
            <person name="Pukall R."/>
            <person name="Steenblock K."/>
            <person name="Brambilla E."/>
            <person name="Klenk H.-P."/>
            <person name="Eisen J.A."/>
        </authorList>
    </citation>
    <scope>NUCLEOTIDE SEQUENCE [LARGE SCALE GENOMIC DNA]</scope>
    <source>
        <strain evidence="4">DSM 19664 / LMG 22246 / CIP 109416 / KR-200</strain>
    </source>
</reference>
<dbReference type="RefSeq" id="WP_015237208.1">
    <property type="nucleotide sequence ID" value="NC_019793.1"/>
</dbReference>
<gene>
    <name evidence="3" type="ordered locus">Deipe_3477</name>
</gene>
<dbReference type="InterPro" id="IPR038763">
    <property type="entry name" value="DHH_sf"/>
</dbReference>
<dbReference type="Gene3D" id="3.90.1640.10">
    <property type="entry name" value="inorganic pyrophosphatase (n-terminal core)"/>
    <property type="match status" value="1"/>
</dbReference>
<dbReference type="KEGG" id="dpd:Deipe_3477"/>
<dbReference type="HOGENOM" id="CLU_039720_0_0_0"/>
<feature type="domain" description="DHHA1" evidence="2">
    <location>
        <begin position="236"/>
        <end position="324"/>
    </location>
</feature>
<proteinExistence type="predicted"/>
<dbReference type="InterPro" id="IPR003156">
    <property type="entry name" value="DHHA1_dom"/>
</dbReference>
<accession>L0A777</accession>
<dbReference type="EMBL" id="CP003382">
    <property type="protein sequence ID" value="AFZ68910.1"/>
    <property type="molecule type" value="Genomic_DNA"/>
</dbReference>
<protein>
    <submittedName>
        <fullName evidence="3">Exopolyphosphatase-like enzyme</fullName>
    </submittedName>
</protein>
<feature type="domain" description="DDH" evidence="1">
    <location>
        <begin position="29"/>
        <end position="168"/>
    </location>
</feature>
<dbReference type="PANTHER" id="PTHR47618">
    <property type="entry name" value="BIFUNCTIONAL OLIGORIBONUCLEASE AND PAP PHOSPHATASE NRNA"/>
    <property type="match status" value="1"/>
</dbReference>
<evidence type="ECO:0000259" key="2">
    <source>
        <dbReference type="Pfam" id="PF02272"/>
    </source>
</evidence>
<evidence type="ECO:0000259" key="1">
    <source>
        <dbReference type="Pfam" id="PF01368"/>
    </source>
</evidence>
<dbReference type="STRING" id="937777.Deipe_3477"/>
<dbReference type="PANTHER" id="PTHR47618:SF1">
    <property type="entry name" value="BIFUNCTIONAL OLIGORIBONUCLEASE AND PAP PHOSPHATASE NRNA"/>
    <property type="match status" value="1"/>
</dbReference>
<dbReference type="Proteomes" id="UP000010467">
    <property type="component" value="Chromosome"/>
</dbReference>
<sequence length="334" mass="36085">MTASNASEPHYAELTRAIADKLRRHPGPIVVLSHVDPDGDALGSCLGLVRALRSLGHDARMYMRVPRYLGYFLAEGEAQEALGAWPEGALLVVLDVDNNDTGRVAGADLASFTGQVINVDHHGTNKRRADLGLVDPTKAATALMVKDLIEALGVPWTPETATPVLLGINTDTGSFRFSNTTPEVLRAGADLVEHGAQLAWINEMLAQQPRAYFALLELVLGSMEFLMDGRVVTARVDEAMLHRTQSSWDDVESYVSTIRSAEGTELACLFKDYGERVKLSLRSRGRVSAQNIAVACGGGGHVAAAGATVTGSYAQVRTRFEEEARREFERVGLI</sequence>
<dbReference type="InterPro" id="IPR051319">
    <property type="entry name" value="Oligoribo/pAp-PDE_c-di-AMP_PDE"/>
</dbReference>
<keyword evidence="4" id="KW-1185">Reference proteome</keyword>
<name>L0A777_DEIPD</name>
<dbReference type="AlphaFoldDB" id="L0A777"/>
<dbReference type="Gene3D" id="3.10.310.30">
    <property type="match status" value="1"/>
</dbReference>
<dbReference type="OrthoDB" id="9803668at2"/>
<dbReference type="SUPFAM" id="SSF64182">
    <property type="entry name" value="DHH phosphoesterases"/>
    <property type="match status" value="1"/>
</dbReference>
<organism evidence="3 4">
    <name type="scientific">Deinococcus peraridilitoris (strain DSM 19664 / LMG 22246 / CIP 109416 / KR-200)</name>
    <dbReference type="NCBI Taxonomy" id="937777"/>
    <lineage>
        <taxon>Bacteria</taxon>
        <taxon>Thermotogati</taxon>
        <taxon>Deinococcota</taxon>
        <taxon>Deinococci</taxon>
        <taxon>Deinococcales</taxon>
        <taxon>Deinococcaceae</taxon>
        <taxon>Deinococcus</taxon>
    </lineage>
</organism>
<dbReference type="GO" id="GO:0003676">
    <property type="term" value="F:nucleic acid binding"/>
    <property type="evidence" value="ECO:0007669"/>
    <property type="project" value="InterPro"/>
</dbReference>
<dbReference type="Pfam" id="PF01368">
    <property type="entry name" value="DHH"/>
    <property type="match status" value="1"/>
</dbReference>